<dbReference type="Ensembl" id="ENSLAFT00000005932.2">
    <property type="protein sequence ID" value="ENSLAFP00000022950.1"/>
    <property type="gene ID" value="ENSLAFG00000005934.2"/>
</dbReference>
<dbReference type="FunFam" id="2.40.10.10:FF:000039">
    <property type="entry name" value="Brain-specific serine protease 4"/>
    <property type="match status" value="1"/>
</dbReference>
<dbReference type="PANTHER" id="PTHR24253:SF159">
    <property type="entry name" value="SERINE PROTEASE 42"/>
    <property type="match status" value="1"/>
</dbReference>
<dbReference type="SUPFAM" id="SSF50494">
    <property type="entry name" value="Trypsin-like serine proteases"/>
    <property type="match status" value="1"/>
</dbReference>
<dbReference type="PRINTS" id="PR00722">
    <property type="entry name" value="CHYMOTRYPSIN"/>
</dbReference>
<organism evidence="7 8">
    <name type="scientific">Loxodonta africana</name>
    <name type="common">African elephant</name>
    <dbReference type="NCBI Taxonomy" id="9785"/>
    <lineage>
        <taxon>Eukaryota</taxon>
        <taxon>Metazoa</taxon>
        <taxon>Chordata</taxon>
        <taxon>Craniata</taxon>
        <taxon>Vertebrata</taxon>
        <taxon>Euteleostomi</taxon>
        <taxon>Mammalia</taxon>
        <taxon>Eutheria</taxon>
        <taxon>Afrotheria</taxon>
        <taxon>Proboscidea</taxon>
        <taxon>Elephantidae</taxon>
        <taxon>Loxodonta</taxon>
    </lineage>
</organism>
<dbReference type="OMA" id="LVCEFNH"/>
<dbReference type="InterPro" id="IPR018114">
    <property type="entry name" value="TRYPSIN_HIS"/>
</dbReference>
<dbReference type="InterPro" id="IPR009003">
    <property type="entry name" value="Peptidase_S1_PA"/>
</dbReference>
<keyword evidence="2" id="KW-0732">Signal</keyword>
<dbReference type="GeneTree" id="ENSGT00940000154494"/>
<dbReference type="PROSITE" id="PS50240">
    <property type="entry name" value="TRYPSIN_DOM"/>
    <property type="match status" value="1"/>
</dbReference>
<evidence type="ECO:0000259" key="6">
    <source>
        <dbReference type="PROSITE" id="PS50240"/>
    </source>
</evidence>
<keyword evidence="1" id="KW-0645">Protease</keyword>
<dbReference type="STRING" id="9785.ENSLAFP00000022950"/>
<reference evidence="7" key="2">
    <citation type="submission" date="2025-08" db="UniProtKB">
        <authorList>
            <consortium name="Ensembl"/>
        </authorList>
    </citation>
    <scope>IDENTIFICATION</scope>
    <source>
        <strain evidence="7">Isolate ISIS603380</strain>
    </source>
</reference>
<keyword evidence="4" id="KW-1015">Disulfide bond</keyword>
<dbReference type="Pfam" id="PF00089">
    <property type="entry name" value="Trypsin"/>
    <property type="match status" value="1"/>
</dbReference>
<dbReference type="GO" id="GO:0004252">
    <property type="term" value="F:serine-type endopeptidase activity"/>
    <property type="evidence" value="ECO:0007669"/>
    <property type="project" value="InterPro"/>
</dbReference>
<dbReference type="HOGENOM" id="CLU_006842_0_4_1"/>
<accession>G3U542</accession>
<dbReference type="InterPro" id="IPR043504">
    <property type="entry name" value="Peptidase_S1_PA_chymotrypsin"/>
</dbReference>
<dbReference type="InterPro" id="IPR001314">
    <property type="entry name" value="Peptidase_S1A"/>
</dbReference>
<proteinExistence type="predicted"/>
<name>G3U542_LOXAF</name>
<dbReference type="FunCoup" id="G3U542">
    <property type="interactions" value="3"/>
</dbReference>
<sequence>ACGRPRTQGKIMGGMPAPEGKWPWQVSVHYSGSHVCGGSILNEYWILSAAHCFSLKLNTHGFDLYVGIVNLNFASKHTQWFEVNKVIIHPTYQLKHPVGGDVALVQLKTRIEFSDSVLPVCLASPDMTFQNVSCWATGWGLVRPRGEPSVTLQEAKFALISAVLCQMLYGTPLAIQPDMLCAGNLVDKKSVCEVSSTLGRVAWLENHTWWQIGIVSWGRGCSYPMYPGVYAKVSYFFEWIHSKIEQTPLPPQPTPSFSSALGVSANIHIITLFYVSLL</sequence>
<evidence type="ECO:0000256" key="2">
    <source>
        <dbReference type="ARBA" id="ARBA00022729"/>
    </source>
</evidence>
<dbReference type="SMART" id="SM00020">
    <property type="entry name" value="Tryp_SPc"/>
    <property type="match status" value="1"/>
</dbReference>
<keyword evidence="8" id="KW-1185">Reference proteome</keyword>
<dbReference type="InParanoid" id="G3U542"/>
<dbReference type="InterPro" id="IPR001254">
    <property type="entry name" value="Trypsin_dom"/>
</dbReference>
<gene>
    <name evidence="7" type="primary">PRSS38</name>
</gene>
<dbReference type="GO" id="GO:0006508">
    <property type="term" value="P:proteolysis"/>
    <property type="evidence" value="ECO:0007669"/>
    <property type="project" value="UniProtKB-KW"/>
</dbReference>
<reference evidence="7 8" key="1">
    <citation type="submission" date="2009-06" db="EMBL/GenBank/DDBJ databases">
        <title>The Genome Sequence of Loxodonta africana (African elephant).</title>
        <authorList>
            <person name="Di Palma F."/>
            <person name="Heiman D."/>
            <person name="Young S."/>
            <person name="Johnson J."/>
            <person name="Lander E.S."/>
            <person name="Lindblad-Toh K."/>
        </authorList>
    </citation>
    <scope>NUCLEOTIDE SEQUENCE [LARGE SCALE GENOMIC DNA]</scope>
    <source>
        <strain evidence="7 8">Isolate ISIS603380</strain>
    </source>
</reference>
<dbReference type="PANTHER" id="PTHR24253">
    <property type="entry name" value="TRANSMEMBRANE PROTEASE SERINE"/>
    <property type="match status" value="1"/>
</dbReference>
<dbReference type="CDD" id="cd00190">
    <property type="entry name" value="Tryp_SPc"/>
    <property type="match status" value="1"/>
</dbReference>
<evidence type="ECO:0000256" key="5">
    <source>
        <dbReference type="ARBA" id="ARBA00023180"/>
    </source>
</evidence>
<dbReference type="AlphaFoldDB" id="G3U542"/>
<keyword evidence="5" id="KW-0325">Glycoprotein</keyword>
<evidence type="ECO:0000256" key="4">
    <source>
        <dbReference type="ARBA" id="ARBA00023157"/>
    </source>
</evidence>
<dbReference type="Gene3D" id="2.40.10.10">
    <property type="entry name" value="Trypsin-like serine proteases"/>
    <property type="match status" value="1"/>
</dbReference>
<evidence type="ECO:0000313" key="8">
    <source>
        <dbReference type="Proteomes" id="UP000007646"/>
    </source>
</evidence>
<reference evidence="7" key="3">
    <citation type="submission" date="2025-09" db="UniProtKB">
        <authorList>
            <consortium name="Ensembl"/>
        </authorList>
    </citation>
    <scope>IDENTIFICATION</scope>
    <source>
        <strain evidence="7">Isolate ISIS603380</strain>
    </source>
</reference>
<protein>
    <submittedName>
        <fullName evidence="7">Serine protease 38</fullName>
    </submittedName>
</protein>
<evidence type="ECO:0000313" key="7">
    <source>
        <dbReference type="Ensembl" id="ENSLAFP00000022950.1"/>
    </source>
</evidence>
<dbReference type="Proteomes" id="UP000007646">
    <property type="component" value="Unassembled WGS sequence"/>
</dbReference>
<keyword evidence="3" id="KW-0378">Hydrolase</keyword>
<dbReference type="eggNOG" id="KOG3627">
    <property type="taxonomic scope" value="Eukaryota"/>
</dbReference>
<evidence type="ECO:0000256" key="3">
    <source>
        <dbReference type="ARBA" id="ARBA00022801"/>
    </source>
</evidence>
<dbReference type="PROSITE" id="PS00134">
    <property type="entry name" value="TRYPSIN_HIS"/>
    <property type="match status" value="1"/>
</dbReference>
<evidence type="ECO:0000256" key="1">
    <source>
        <dbReference type="ARBA" id="ARBA00022670"/>
    </source>
</evidence>
<dbReference type="MEROPS" id="S01.318"/>
<feature type="domain" description="Peptidase S1" evidence="6">
    <location>
        <begin position="11"/>
        <end position="245"/>
    </location>
</feature>